<dbReference type="Proteomes" id="UP001051844">
    <property type="component" value="Unassembled WGS sequence"/>
</dbReference>
<gene>
    <name evidence="1" type="ORF">ScoT_37640</name>
</gene>
<sequence>MADAPLLPAGLDSPVRDGLNRRPGLEMAGLVPSLPTPTVAVTYGLKRRPGWGLVWLGSAPPCPP</sequence>
<organism evidence="1 2">
    <name type="scientific">Streptomyces albidoflavus</name>
    <dbReference type="NCBI Taxonomy" id="1886"/>
    <lineage>
        <taxon>Bacteria</taxon>
        <taxon>Bacillati</taxon>
        <taxon>Actinomycetota</taxon>
        <taxon>Actinomycetes</taxon>
        <taxon>Kitasatosporales</taxon>
        <taxon>Streptomycetaceae</taxon>
        <taxon>Streptomyces</taxon>
        <taxon>Streptomyces albidoflavus group</taxon>
    </lineage>
</organism>
<accession>A0AA37BZC4</accession>
<proteinExistence type="predicted"/>
<evidence type="ECO:0000313" key="1">
    <source>
        <dbReference type="EMBL" id="GHI47590.1"/>
    </source>
</evidence>
<dbReference type="AlphaFoldDB" id="A0AA37BZC4"/>
<reference evidence="1" key="1">
    <citation type="submission" date="2022-09" db="EMBL/GenBank/DDBJ databases">
        <title>Whole genome shotgun sequence of Streptomyces albidoflavus NBRC 12854.</title>
        <authorList>
            <person name="Komaki H."/>
            <person name="Tamura T."/>
        </authorList>
    </citation>
    <scope>NUCLEOTIDE SEQUENCE</scope>
    <source>
        <strain evidence="1">NBRC 12854</strain>
    </source>
</reference>
<dbReference type="EMBL" id="BNDZ01000005">
    <property type="protein sequence ID" value="GHI47590.1"/>
    <property type="molecule type" value="Genomic_DNA"/>
</dbReference>
<comment type="caution">
    <text evidence="1">The sequence shown here is derived from an EMBL/GenBank/DDBJ whole genome shotgun (WGS) entry which is preliminary data.</text>
</comment>
<evidence type="ECO:0000313" key="2">
    <source>
        <dbReference type="Proteomes" id="UP001051844"/>
    </source>
</evidence>
<protein>
    <submittedName>
        <fullName evidence="1">Uncharacterized protein</fullName>
    </submittedName>
</protein>
<name>A0AA37BZC4_9ACTN</name>